<keyword evidence="5" id="KW-1185">Reference proteome</keyword>
<dbReference type="InterPro" id="IPR053053">
    <property type="entry name" value="WD_repeat_protein"/>
</dbReference>
<name>A0A8C4TB04_ERPCA</name>
<dbReference type="InterPro" id="IPR015943">
    <property type="entry name" value="WD40/YVTN_repeat-like_dom_sf"/>
</dbReference>
<evidence type="ECO:0000259" key="3">
    <source>
        <dbReference type="Pfam" id="PF12894"/>
    </source>
</evidence>
<feature type="region of interest" description="Disordered" evidence="2">
    <location>
        <begin position="1"/>
        <end position="23"/>
    </location>
</feature>
<feature type="compositionally biased region" description="Acidic residues" evidence="2">
    <location>
        <begin position="1"/>
        <end position="12"/>
    </location>
</feature>
<feature type="repeat" description="WD" evidence="1">
    <location>
        <begin position="237"/>
        <end position="278"/>
    </location>
</feature>
<evidence type="ECO:0000313" key="5">
    <source>
        <dbReference type="Proteomes" id="UP000694620"/>
    </source>
</evidence>
<dbReference type="InterPro" id="IPR024977">
    <property type="entry name" value="Apc4-like_WD40_dom"/>
</dbReference>
<reference evidence="4" key="3">
    <citation type="submission" date="2025-09" db="UniProtKB">
        <authorList>
            <consortium name="Ensembl"/>
        </authorList>
    </citation>
    <scope>IDENTIFICATION</scope>
</reference>
<protein>
    <submittedName>
        <fullName evidence="4">WD repeat domain 25</fullName>
    </submittedName>
</protein>
<dbReference type="InterPro" id="IPR001680">
    <property type="entry name" value="WD40_rpt"/>
</dbReference>
<organism evidence="4 5">
    <name type="scientific">Erpetoichthys calabaricus</name>
    <name type="common">Rope fish</name>
    <name type="synonym">Calamoichthys calabaricus</name>
    <dbReference type="NCBI Taxonomy" id="27687"/>
    <lineage>
        <taxon>Eukaryota</taxon>
        <taxon>Metazoa</taxon>
        <taxon>Chordata</taxon>
        <taxon>Craniata</taxon>
        <taxon>Vertebrata</taxon>
        <taxon>Euteleostomi</taxon>
        <taxon>Actinopterygii</taxon>
        <taxon>Polypteriformes</taxon>
        <taxon>Polypteridae</taxon>
        <taxon>Erpetoichthys</taxon>
    </lineage>
</organism>
<dbReference type="CDD" id="cd00200">
    <property type="entry name" value="WD40"/>
    <property type="match status" value="1"/>
</dbReference>
<evidence type="ECO:0000256" key="1">
    <source>
        <dbReference type="PROSITE-ProRule" id="PRU00221"/>
    </source>
</evidence>
<dbReference type="Pfam" id="PF12894">
    <property type="entry name" value="ANAPC4_WD40"/>
    <property type="match status" value="1"/>
</dbReference>
<dbReference type="InterPro" id="IPR036322">
    <property type="entry name" value="WD40_repeat_dom_sf"/>
</dbReference>
<dbReference type="Pfam" id="PF00400">
    <property type="entry name" value="WD40"/>
    <property type="match status" value="2"/>
</dbReference>
<feature type="domain" description="Anaphase-promoting complex subunit 4-like WD40" evidence="3">
    <location>
        <begin position="384"/>
        <end position="472"/>
    </location>
</feature>
<dbReference type="GeneTree" id="ENSGT00530000063583"/>
<dbReference type="Ensembl" id="ENSECRT00000029330.1">
    <property type="protein sequence ID" value="ENSECRP00000028718.1"/>
    <property type="gene ID" value="ENSECRG00000019423.1"/>
</dbReference>
<dbReference type="AlphaFoldDB" id="A0A8C4TB04"/>
<dbReference type="SMART" id="SM00320">
    <property type="entry name" value="WD40"/>
    <property type="match status" value="6"/>
</dbReference>
<dbReference type="PROSITE" id="PS50082">
    <property type="entry name" value="WD_REPEATS_2"/>
    <property type="match status" value="2"/>
</dbReference>
<reference evidence="4" key="2">
    <citation type="submission" date="2025-08" db="UniProtKB">
        <authorList>
            <consortium name="Ensembl"/>
        </authorList>
    </citation>
    <scope>IDENTIFICATION</scope>
</reference>
<proteinExistence type="predicted"/>
<evidence type="ECO:0000313" key="4">
    <source>
        <dbReference type="Ensembl" id="ENSECRP00000028718.1"/>
    </source>
</evidence>
<reference evidence="4" key="1">
    <citation type="submission" date="2021-06" db="EMBL/GenBank/DDBJ databases">
        <authorList>
            <consortium name="Wellcome Sanger Institute Data Sharing"/>
        </authorList>
    </citation>
    <scope>NUCLEOTIDE SEQUENCE [LARGE SCALE GENOMIC DNA]</scope>
</reference>
<dbReference type="SUPFAM" id="SSF50978">
    <property type="entry name" value="WD40 repeat-like"/>
    <property type="match status" value="1"/>
</dbReference>
<keyword evidence="1" id="KW-0853">WD repeat</keyword>
<dbReference type="Gene3D" id="2.130.10.10">
    <property type="entry name" value="YVTN repeat-like/Quinoprotein amine dehydrogenase"/>
    <property type="match status" value="1"/>
</dbReference>
<dbReference type="PANTHER" id="PTHR44566:SF1">
    <property type="entry name" value="WD REPEAT-CONTAINING PROTEIN 25"/>
    <property type="match status" value="1"/>
</dbReference>
<dbReference type="PROSITE" id="PS50294">
    <property type="entry name" value="WD_REPEATS_REGION"/>
    <property type="match status" value="1"/>
</dbReference>
<sequence>MTSLVEYEDSDSENDRSGPENPRCSSVTLNGCEPNISGCSSLYSEADCFQDVSRHAIRHNLNITSSVSTQVESVHKVQNVQFSLHSYHNVNQGTGQRYAQVEHRPPAHNIQKRSFQLKDGNPRAVKPYVPKRLRVGPSVCGMDSGNSSGNEVNTMGEADSAILSEASVTLRAHLGTRYAATEIPRAVLFQMAAHQGPVNKVQWCPVQQYSHLLLSASMDHTVKIWNAVDTGKCRKTYTSHGGAVRDIQWSPCGSRILTGSFDSEAHVTDVETGQQLEKLRNEFKITCLSFLPGDQNIFVCGGFGPEVKAWDTRIGKVIRSYKARVQQTLDILFLPEGQEFVTSSDCVSRDSADRTLIAWDFQTASKISNQIYQERYTCPSLTLHPKDDVFAAQTNGNYVALFSAQRPYKMNKKKRFEGHKVEGYAVSCEFSPDGTLLATGSSQGIVYFYSYATSRMVRTLSAHKQACVCVTFHPVLPSVAATCDWSGEVAIWH</sequence>
<gene>
    <name evidence="4" type="primary">WDR25</name>
</gene>
<dbReference type="Proteomes" id="UP000694620">
    <property type="component" value="Chromosome 16"/>
</dbReference>
<feature type="repeat" description="WD" evidence="1">
    <location>
        <begin position="191"/>
        <end position="226"/>
    </location>
</feature>
<evidence type="ECO:0000256" key="2">
    <source>
        <dbReference type="SAM" id="MobiDB-lite"/>
    </source>
</evidence>
<accession>A0A8C4TB04</accession>
<dbReference type="PANTHER" id="PTHR44566">
    <property type="entry name" value="TRANSDUCIN/WD40 REPEAT-LIKE SUPERFAMILY PROTEIN"/>
    <property type="match status" value="1"/>
</dbReference>